<name>A0A514LHD8_9BACI</name>
<dbReference type="Pfam" id="PF00293">
    <property type="entry name" value="NUDIX"/>
    <property type="match status" value="1"/>
</dbReference>
<dbReference type="EMBL" id="CP035485">
    <property type="protein sequence ID" value="QDI91257.1"/>
    <property type="molecule type" value="Genomic_DNA"/>
</dbReference>
<dbReference type="Gene3D" id="3.90.79.10">
    <property type="entry name" value="Nucleoside Triphosphate Pyrophosphohydrolase"/>
    <property type="match status" value="1"/>
</dbReference>
<dbReference type="InterPro" id="IPR014078">
    <property type="entry name" value="Nudix_YtkD"/>
</dbReference>
<dbReference type="Proteomes" id="UP000319756">
    <property type="component" value="Chromosome"/>
</dbReference>
<evidence type="ECO:0000256" key="4">
    <source>
        <dbReference type="RuleBase" id="RU003476"/>
    </source>
</evidence>
<evidence type="ECO:0000259" key="5">
    <source>
        <dbReference type="PROSITE" id="PS51462"/>
    </source>
</evidence>
<accession>A0A514LHD8</accession>
<dbReference type="SUPFAM" id="SSF55811">
    <property type="entry name" value="Nudix"/>
    <property type="match status" value="1"/>
</dbReference>
<evidence type="ECO:0000256" key="2">
    <source>
        <dbReference type="ARBA" id="ARBA00022801"/>
    </source>
</evidence>
<gene>
    <name evidence="6" type="primary">ytkD</name>
    <name evidence="6" type="ORF">EPH95_08730</name>
</gene>
<evidence type="ECO:0000256" key="1">
    <source>
        <dbReference type="ARBA" id="ARBA00001946"/>
    </source>
</evidence>
<sequence length="157" mass="18430">MTHTFLDYYGNEVSLSFRREPFSDQPWHVLVLCRYKDQWLLTKHPRRGLEFPGGKVEKGEVPEGAAIREVWEETGARINILHYLGQYEVRGRSDTIVKNVYFADIAYLQTKNGYMETKGPLLLETIPEALEKNRNFSFIMKDNVWKLAKEYVDAHFL</sequence>
<protein>
    <submittedName>
        <fullName evidence="6">Nucleoside triphosphatase YtkD</fullName>
    </submittedName>
</protein>
<evidence type="ECO:0000313" key="6">
    <source>
        <dbReference type="EMBL" id="QDI91257.1"/>
    </source>
</evidence>
<dbReference type="PANTHER" id="PTHR43222">
    <property type="entry name" value="NUDIX HYDROLASE 23"/>
    <property type="match status" value="1"/>
</dbReference>
<feature type="domain" description="Nudix hydrolase" evidence="5">
    <location>
        <begin position="22"/>
        <end position="148"/>
    </location>
</feature>
<evidence type="ECO:0000256" key="3">
    <source>
        <dbReference type="ARBA" id="ARBA00022842"/>
    </source>
</evidence>
<dbReference type="RefSeq" id="WP_142089168.1">
    <property type="nucleotide sequence ID" value="NZ_CP035485.1"/>
</dbReference>
<keyword evidence="7" id="KW-1185">Reference proteome</keyword>
<comment type="similarity">
    <text evidence="4">Belongs to the Nudix hydrolase family.</text>
</comment>
<keyword evidence="3" id="KW-0460">Magnesium</keyword>
<dbReference type="AlphaFoldDB" id="A0A514LHD8"/>
<organism evidence="6 7">
    <name type="scientific">Salicibibacter halophilus</name>
    <dbReference type="NCBI Taxonomy" id="2502791"/>
    <lineage>
        <taxon>Bacteria</taxon>
        <taxon>Bacillati</taxon>
        <taxon>Bacillota</taxon>
        <taxon>Bacilli</taxon>
        <taxon>Bacillales</taxon>
        <taxon>Bacillaceae</taxon>
        <taxon>Salicibibacter</taxon>
    </lineage>
</organism>
<reference evidence="7" key="1">
    <citation type="submission" date="2019-01" db="EMBL/GenBank/DDBJ databases">
        <title>Genomic analysis of Salicibibacter sp. NKC3-5.</title>
        <authorList>
            <person name="Oh Y.J."/>
        </authorList>
    </citation>
    <scope>NUCLEOTIDE SEQUENCE [LARGE SCALE GENOMIC DNA]</scope>
    <source>
        <strain evidence="7">NKC3-5</strain>
    </source>
</reference>
<dbReference type="GO" id="GO:0016787">
    <property type="term" value="F:hydrolase activity"/>
    <property type="evidence" value="ECO:0007669"/>
    <property type="project" value="UniProtKB-KW"/>
</dbReference>
<dbReference type="PRINTS" id="PR00502">
    <property type="entry name" value="NUDIXFAMILY"/>
</dbReference>
<dbReference type="InterPro" id="IPR000086">
    <property type="entry name" value="NUDIX_hydrolase_dom"/>
</dbReference>
<dbReference type="InterPro" id="IPR015797">
    <property type="entry name" value="NUDIX_hydrolase-like_dom_sf"/>
</dbReference>
<dbReference type="InterPro" id="IPR020084">
    <property type="entry name" value="NUDIX_hydrolase_CS"/>
</dbReference>
<keyword evidence="2 4" id="KW-0378">Hydrolase</keyword>
<comment type="cofactor">
    <cofactor evidence="1">
        <name>Mg(2+)</name>
        <dbReference type="ChEBI" id="CHEBI:18420"/>
    </cofactor>
</comment>
<dbReference type="KEGG" id="sale:EPH95_08730"/>
<dbReference type="OrthoDB" id="9131041at2"/>
<evidence type="ECO:0000313" key="7">
    <source>
        <dbReference type="Proteomes" id="UP000319756"/>
    </source>
</evidence>
<dbReference type="PROSITE" id="PS51462">
    <property type="entry name" value="NUDIX"/>
    <property type="match status" value="1"/>
</dbReference>
<dbReference type="PROSITE" id="PS00893">
    <property type="entry name" value="NUDIX_BOX"/>
    <property type="match status" value="1"/>
</dbReference>
<dbReference type="PANTHER" id="PTHR43222:SF2">
    <property type="entry name" value="NUDIX HYDROLASE 23, CHLOROPLASTIC"/>
    <property type="match status" value="1"/>
</dbReference>
<proteinExistence type="inferred from homology"/>
<dbReference type="CDD" id="cd04665">
    <property type="entry name" value="NUDIX_RppH"/>
    <property type="match status" value="1"/>
</dbReference>
<dbReference type="InterPro" id="IPR020476">
    <property type="entry name" value="Nudix_hydrolase"/>
</dbReference>
<dbReference type="NCBIfam" id="TIGR02705">
    <property type="entry name" value="nudix_YtkD"/>
    <property type="match status" value="1"/>
</dbReference>